<comment type="cofactor">
    <cofactor evidence="1">
        <name>a divalent metal cation</name>
        <dbReference type="ChEBI" id="CHEBI:60240"/>
    </cofactor>
</comment>
<dbReference type="GO" id="GO:0003677">
    <property type="term" value="F:DNA binding"/>
    <property type="evidence" value="ECO:0007669"/>
    <property type="project" value="UniProtKB-UniRule"/>
</dbReference>
<dbReference type="SUPFAM" id="SSF57716">
    <property type="entry name" value="Glucocorticoid receptor-like (DNA-binding domain)"/>
    <property type="match status" value="1"/>
</dbReference>
<name>A0AA88YTA3_PINIB</name>
<proteinExistence type="predicted"/>
<keyword evidence="2" id="KW-0479">Metal-binding</keyword>
<dbReference type="PANTHER" id="PTHR23080">
    <property type="entry name" value="THAP DOMAIN PROTEIN"/>
    <property type="match status" value="1"/>
</dbReference>
<dbReference type="SMART" id="SM00692">
    <property type="entry name" value="DM3"/>
    <property type="match status" value="1"/>
</dbReference>
<keyword evidence="9" id="KW-1185">Reference proteome</keyword>
<sequence length="465" mass="53173">MPSTCCCVPGCNKRGGHTFPTDLNQRKAWIFAIKRGSDRYKVWEPNKHSVVCGSHFKDDDYCQETVFGTAPLHKRLKKGAVPSIFYWTVESSPNIQAREERVKSRDRKRKLFFTESKCIEEEESMCIPDIGNDVEIDSYDQSENQQTNECSEVKIPQTIGTQTPTYPMFCIEKFMTDSAGIHFYTGLETYSRFQLVLRSLGPAAYCLNYHGHQVLNLSVENQFFMTIMKLRRHTTNFELSRLFGISENTVTNIVLTWIRFIYLQWKEINIWPIRELVRYFTPADFRVKFPTTRLIIDGTECPIKKPKTPKAQQATFSTYRNRNTVKALIGASPGGLVSYISPVYAGSTSDRQIVERSNLTSICDPGDSLMADKGFTIQDLFATSDVAINIPTFFKKKNRMSGETVINDRKIASKRVHIERIIGLAKTYKILTEPMTSTETKLATEIIFICFMLCNFRPCIVSPNA</sequence>
<dbReference type="GO" id="GO:0008270">
    <property type="term" value="F:zinc ion binding"/>
    <property type="evidence" value="ECO:0007669"/>
    <property type="project" value="UniProtKB-KW"/>
</dbReference>
<dbReference type="SMART" id="SM00980">
    <property type="entry name" value="THAP"/>
    <property type="match status" value="1"/>
</dbReference>
<dbReference type="PROSITE" id="PS50950">
    <property type="entry name" value="ZF_THAP"/>
    <property type="match status" value="1"/>
</dbReference>
<evidence type="ECO:0000259" key="7">
    <source>
        <dbReference type="PROSITE" id="PS50950"/>
    </source>
</evidence>
<protein>
    <recommendedName>
        <fullName evidence="7">THAP-type domain-containing protein</fullName>
    </recommendedName>
</protein>
<dbReference type="InterPro" id="IPR027806">
    <property type="entry name" value="HARBI1_dom"/>
</dbReference>
<organism evidence="8 9">
    <name type="scientific">Pinctada imbricata</name>
    <name type="common">Atlantic pearl-oyster</name>
    <name type="synonym">Pinctada martensii</name>
    <dbReference type="NCBI Taxonomy" id="66713"/>
    <lineage>
        <taxon>Eukaryota</taxon>
        <taxon>Metazoa</taxon>
        <taxon>Spiralia</taxon>
        <taxon>Lophotrochozoa</taxon>
        <taxon>Mollusca</taxon>
        <taxon>Bivalvia</taxon>
        <taxon>Autobranchia</taxon>
        <taxon>Pteriomorphia</taxon>
        <taxon>Pterioida</taxon>
        <taxon>Pterioidea</taxon>
        <taxon>Pteriidae</taxon>
        <taxon>Pinctada</taxon>
    </lineage>
</organism>
<dbReference type="PANTHER" id="PTHR23080:SF133">
    <property type="entry name" value="SI:CH211-262I1.5-RELATED"/>
    <property type="match status" value="1"/>
</dbReference>
<dbReference type="Pfam" id="PF13613">
    <property type="entry name" value="HTH_Tnp_4"/>
    <property type="match status" value="1"/>
</dbReference>
<reference evidence="8" key="1">
    <citation type="submission" date="2019-08" db="EMBL/GenBank/DDBJ databases">
        <title>The improved chromosome-level genome for the pearl oyster Pinctada fucata martensii using PacBio sequencing and Hi-C.</title>
        <authorList>
            <person name="Zheng Z."/>
        </authorList>
    </citation>
    <scope>NUCLEOTIDE SEQUENCE</scope>
    <source>
        <strain evidence="8">ZZ-2019</strain>
        <tissue evidence="8">Adductor muscle</tissue>
    </source>
</reference>
<dbReference type="InterPro" id="IPR006612">
    <property type="entry name" value="THAP_Znf"/>
</dbReference>
<dbReference type="AlphaFoldDB" id="A0AA88YTA3"/>
<accession>A0AA88YTA3</accession>
<evidence type="ECO:0000256" key="6">
    <source>
        <dbReference type="PROSITE-ProRule" id="PRU00309"/>
    </source>
</evidence>
<keyword evidence="5 6" id="KW-0238">DNA-binding</keyword>
<keyword evidence="4" id="KW-0862">Zinc</keyword>
<dbReference type="Pfam" id="PF05485">
    <property type="entry name" value="THAP"/>
    <property type="match status" value="1"/>
</dbReference>
<evidence type="ECO:0000313" key="8">
    <source>
        <dbReference type="EMBL" id="KAK3108230.1"/>
    </source>
</evidence>
<evidence type="ECO:0000256" key="4">
    <source>
        <dbReference type="ARBA" id="ARBA00022833"/>
    </source>
</evidence>
<evidence type="ECO:0000256" key="1">
    <source>
        <dbReference type="ARBA" id="ARBA00001968"/>
    </source>
</evidence>
<evidence type="ECO:0000256" key="5">
    <source>
        <dbReference type="ARBA" id="ARBA00023125"/>
    </source>
</evidence>
<dbReference type="InterPro" id="IPR027805">
    <property type="entry name" value="Transposase_HTH_dom"/>
</dbReference>
<evidence type="ECO:0000256" key="2">
    <source>
        <dbReference type="ARBA" id="ARBA00022723"/>
    </source>
</evidence>
<dbReference type="Proteomes" id="UP001186944">
    <property type="component" value="Unassembled WGS sequence"/>
</dbReference>
<dbReference type="EMBL" id="VSWD01000001">
    <property type="protein sequence ID" value="KAK3108230.1"/>
    <property type="molecule type" value="Genomic_DNA"/>
</dbReference>
<keyword evidence="3 6" id="KW-0863">Zinc-finger</keyword>
<dbReference type="Pfam" id="PF13359">
    <property type="entry name" value="DDE_Tnp_4"/>
    <property type="match status" value="1"/>
</dbReference>
<gene>
    <name evidence="8" type="ORF">FSP39_003597</name>
</gene>
<feature type="domain" description="THAP-type" evidence="7">
    <location>
        <begin position="1"/>
        <end position="85"/>
    </location>
</feature>
<evidence type="ECO:0000256" key="3">
    <source>
        <dbReference type="ARBA" id="ARBA00022771"/>
    </source>
</evidence>
<evidence type="ECO:0000313" key="9">
    <source>
        <dbReference type="Proteomes" id="UP001186944"/>
    </source>
</evidence>
<comment type="caution">
    <text evidence="8">The sequence shown here is derived from an EMBL/GenBank/DDBJ whole genome shotgun (WGS) entry which is preliminary data.</text>
</comment>